<dbReference type="EMBL" id="JAIFTH010000279">
    <property type="protein sequence ID" value="KAG9509948.1"/>
    <property type="molecule type" value="Genomic_DNA"/>
</dbReference>
<protein>
    <submittedName>
        <fullName evidence="1">Uncharacterized protein</fullName>
    </submittedName>
</protein>
<proteinExistence type="predicted"/>
<evidence type="ECO:0000313" key="1">
    <source>
        <dbReference type="EMBL" id="KAG9509948.1"/>
    </source>
</evidence>
<reference evidence="1 2" key="1">
    <citation type="submission" date="2020-10" db="EMBL/GenBank/DDBJ databases">
        <authorList>
            <person name="Klimov P.B."/>
            <person name="Dyachkov S.M."/>
            <person name="Chetverikov P.E."/>
        </authorList>
    </citation>
    <scope>NUCLEOTIDE SEQUENCE [LARGE SCALE GENOMIC DNA]</scope>
    <source>
        <strain evidence="1">BMOC 18-1129-001#AD2665</strain>
        <tissue evidence="1">Entire mites</tissue>
    </source>
</reference>
<comment type="caution">
    <text evidence="1">The sequence shown here is derived from an EMBL/GenBank/DDBJ whole genome shotgun (WGS) entry which is preliminary data.</text>
</comment>
<evidence type="ECO:0000313" key="2">
    <source>
        <dbReference type="Proteomes" id="UP000825002"/>
    </source>
</evidence>
<sequence length="69" mass="7701">MIIKIGIGTPALHTGTNLDGRTTFEQPGAMADGHFHRPALWLRCLGCLVISARSREGFCHIQPDWRRSE</sequence>
<name>A0ABQ7S989_9ACAR</name>
<keyword evidence="2" id="KW-1185">Reference proteome</keyword>
<organism evidence="1 2">
    <name type="scientific">Fragariocoptes setiger</name>
    <dbReference type="NCBI Taxonomy" id="1670756"/>
    <lineage>
        <taxon>Eukaryota</taxon>
        <taxon>Metazoa</taxon>
        <taxon>Ecdysozoa</taxon>
        <taxon>Arthropoda</taxon>
        <taxon>Chelicerata</taxon>
        <taxon>Arachnida</taxon>
        <taxon>Acari</taxon>
        <taxon>Acariformes</taxon>
        <taxon>Trombidiformes</taxon>
        <taxon>Prostigmata</taxon>
        <taxon>Eupodina</taxon>
        <taxon>Eriophyoidea</taxon>
        <taxon>Phytoptidae</taxon>
        <taxon>Fragariocoptes</taxon>
    </lineage>
</organism>
<dbReference type="Proteomes" id="UP000825002">
    <property type="component" value="Unassembled WGS sequence"/>
</dbReference>
<gene>
    <name evidence="1" type="ORF">GZH46_01520</name>
</gene>
<accession>A0ABQ7S989</accession>